<organism evidence="2 3">
    <name type="scientific">Athelia psychrophila</name>
    <dbReference type="NCBI Taxonomy" id="1759441"/>
    <lineage>
        <taxon>Eukaryota</taxon>
        <taxon>Fungi</taxon>
        <taxon>Dikarya</taxon>
        <taxon>Basidiomycota</taxon>
        <taxon>Agaricomycotina</taxon>
        <taxon>Agaricomycetes</taxon>
        <taxon>Agaricomycetidae</taxon>
        <taxon>Atheliales</taxon>
        <taxon>Atheliaceae</taxon>
        <taxon>Athelia</taxon>
    </lineage>
</organism>
<feature type="region of interest" description="Disordered" evidence="1">
    <location>
        <begin position="15"/>
        <end position="42"/>
    </location>
</feature>
<gene>
    <name evidence="2" type="ORF">FIBSPDRAFT_860431</name>
</gene>
<evidence type="ECO:0000256" key="1">
    <source>
        <dbReference type="SAM" id="MobiDB-lite"/>
    </source>
</evidence>
<proteinExistence type="predicted"/>
<evidence type="ECO:0000313" key="3">
    <source>
        <dbReference type="Proteomes" id="UP000076532"/>
    </source>
</evidence>
<feature type="compositionally biased region" description="Basic and acidic residues" evidence="1">
    <location>
        <begin position="26"/>
        <end position="35"/>
    </location>
</feature>
<dbReference type="EMBL" id="KV417546">
    <property type="protein sequence ID" value="KZP21505.1"/>
    <property type="molecule type" value="Genomic_DNA"/>
</dbReference>
<reference evidence="2 3" key="1">
    <citation type="journal article" date="2016" name="Mol. Biol. Evol.">
        <title>Comparative Genomics of Early-Diverging Mushroom-Forming Fungi Provides Insights into the Origins of Lignocellulose Decay Capabilities.</title>
        <authorList>
            <person name="Nagy L.G."/>
            <person name="Riley R."/>
            <person name="Tritt A."/>
            <person name="Adam C."/>
            <person name="Daum C."/>
            <person name="Floudas D."/>
            <person name="Sun H."/>
            <person name="Yadav J.S."/>
            <person name="Pangilinan J."/>
            <person name="Larsson K.H."/>
            <person name="Matsuura K."/>
            <person name="Barry K."/>
            <person name="Labutti K."/>
            <person name="Kuo R."/>
            <person name="Ohm R.A."/>
            <person name="Bhattacharya S.S."/>
            <person name="Shirouzu T."/>
            <person name="Yoshinaga Y."/>
            <person name="Martin F.M."/>
            <person name="Grigoriev I.V."/>
            <person name="Hibbett D.S."/>
        </authorList>
    </citation>
    <scope>NUCLEOTIDE SEQUENCE [LARGE SCALE GENOMIC DNA]</scope>
    <source>
        <strain evidence="2 3">CBS 109695</strain>
    </source>
</reference>
<name>A0A166K410_9AGAM</name>
<dbReference type="AlphaFoldDB" id="A0A166K410"/>
<accession>A0A166K410</accession>
<protein>
    <submittedName>
        <fullName evidence="2">Uncharacterized protein</fullName>
    </submittedName>
</protein>
<keyword evidence="3" id="KW-1185">Reference proteome</keyword>
<sequence length="127" mass="13990">MANFIYLDAAIDSGTQDPETMPATKVSEHDEDRTADVNIGANAQRKYPRQDSICTLCRSTSPRNTRPSAVLFHPCAPHLAAPLPAPHLPGIAHLPRYMHNIMFATLTTPHATTGGFLLVSRRRRYLG</sequence>
<evidence type="ECO:0000313" key="2">
    <source>
        <dbReference type="EMBL" id="KZP21505.1"/>
    </source>
</evidence>
<dbReference type="Proteomes" id="UP000076532">
    <property type="component" value="Unassembled WGS sequence"/>
</dbReference>